<keyword evidence="2" id="KW-1185">Reference proteome</keyword>
<sequence>MAPPASDCRPLGPGDVVLVGRAASVQFTGRSGFAFRIIAVDDRPTYDGWIWLDGYQLDGRGQAVARRRIFVFAAGLRRAGTPDRRR</sequence>
<evidence type="ECO:0000313" key="2">
    <source>
        <dbReference type="Proteomes" id="UP000239209"/>
    </source>
</evidence>
<reference evidence="1 2" key="1">
    <citation type="submission" date="2018-03" db="EMBL/GenBank/DDBJ databases">
        <title>Genomic Encyclopedia of Archaeal and Bacterial Type Strains, Phase II (KMG-II): from individual species to whole genera.</title>
        <authorList>
            <person name="Goeker M."/>
        </authorList>
    </citation>
    <scope>NUCLEOTIDE SEQUENCE [LARGE SCALE GENOMIC DNA]</scope>
    <source>
        <strain evidence="1 2">DSM 45348</strain>
    </source>
</reference>
<accession>A0A2T0RNL9</accession>
<name>A0A2T0RNL9_9ACTN</name>
<proteinExistence type="predicted"/>
<dbReference type="AlphaFoldDB" id="A0A2T0RNL9"/>
<gene>
    <name evidence="1" type="ORF">CLV70_1167</name>
</gene>
<organism evidence="1 2">
    <name type="scientific">Pseudosporangium ferrugineum</name>
    <dbReference type="NCBI Taxonomy" id="439699"/>
    <lineage>
        <taxon>Bacteria</taxon>
        <taxon>Bacillati</taxon>
        <taxon>Actinomycetota</taxon>
        <taxon>Actinomycetes</taxon>
        <taxon>Micromonosporales</taxon>
        <taxon>Micromonosporaceae</taxon>
        <taxon>Pseudosporangium</taxon>
    </lineage>
</organism>
<dbReference type="EMBL" id="PVZG01000016">
    <property type="protein sequence ID" value="PRY22748.1"/>
    <property type="molecule type" value="Genomic_DNA"/>
</dbReference>
<comment type="caution">
    <text evidence="1">The sequence shown here is derived from an EMBL/GenBank/DDBJ whole genome shotgun (WGS) entry which is preliminary data.</text>
</comment>
<evidence type="ECO:0000313" key="1">
    <source>
        <dbReference type="EMBL" id="PRY22748.1"/>
    </source>
</evidence>
<dbReference type="RefSeq" id="WP_170148671.1">
    <property type="nucleotide sequence ID" value="NZ_PVZG01000016.1"/>
</dbReference>
<protein>
    <submittedName>
        <fullName evidence="1">Uncharacterized protein</fullName>
    </submittedName>
</protein>
<dbReference type="Proteomes" id="UP000239209">
    <property type="component" value="Unassembled WGS sequence"/>
</dbReference>